<dbReference type="PROSITE" id="PS00233">
    <property type="entry name" value="CHIT_BIND_RR_1"/>
    <property type="match status" value="1"/>
</dbReference>
<accession>V5GJT1</accession>
<feature type="chain" id="PRO_5004733468" evidence="4">
    <location>
        <begin position="20"/>
        <end position="153"/>
    </location>
</feature>
<evidence type="ECO:0000256" key="1">
    <source>
        <dbReference type="ARBA" id="ARBA00022460"/>
    </source>
</evidence>
<feature type="signal peptide" evidence="4">
    <location>
        <begin position="1"/>
        <end position="19"/>
    </location>
</feature>
<dbReference type="Pfam" id="PF00379">
    <property type="entry name" value="Chitin_bind_4"/>
    <property type="match status" value="1"/>
</dbReference>
<dbReference type="InterPro" id="IPR051217">
    <property type="entry name" value="Insect_Cuticle_Struc_Prot"/>
</dbReference>
<dbReference type="PANTHER" id="PTHR12236:SF79">
    <property type="entry name" value="CUTICULAR PROTEIN 50CB-RELATED"/>
    <property type="match status" value="1"/>
</dbReference>
<keyword evidence="1 2" id="KW-0193">Cuticle</keyword>
<dbReference type="PANTHER" id="PTHR12236">
    <property type="entry name" value="STRUCTURAL CONTITUENT OF CUTICLE"/>
    <property type="match status" value="1"/>
</dbReference>
<dbReference type="EMBL" id="GANP01013953">
    <property type="protein sequence ID" value="JAB70515.1"/>
    <property type="molecule type" value="mRNA"/>
</dbReference>
<dbReference type="InterPro" id="IPR031311">
    <property type="entry name" value="CHIT_BIND_RR_consensus"/>
</dbReference>
<reference evidence="5" key="1">
    <citation type="journal article" date="2015" name="Sci. Rep.">
        <title>Tissue- and time-dependent transcription in Ixodes ricinus salivary glands and midguts when blood feeding on the vertebrate host.</title>
        <authorList>
            <person name="Kotsyfakis M."/>
            <person name="Schwarz A."/>
            <person name="Erhart J."/>
            <person name="Ribeiro J.M."/>
        </authorList>
    </citation>
    <scope>NUCLEOTIDE SEQUENCE</scope>
    <source>
        <tissue evidence="5">Salivary gland and midgut</tissue>
    </source>
</reference>
<evidence type="ECO:0000256" key="3">
    <source>
        <dbReference type="SAM" id="MobiDB-lite"/>
    </source>
</evidence>
<feature type="region of interest" description="Disordered" evidence="3">
    <location>
        <begin position="25"/>
        <end position="71"/>
    </location>
</feature>
<evidence type="ECO:0000256" key="4">
    <source>
        <dbReference type="SAM" id="SignalP"/>
    </source>
</evidence>
<protein>
    <submittedName>
        <fullName evidence="5">Uncharacterized protein</fullName>
    </submittedName>
</protein>
<dbReference type="GO" id="GO:0005615">
    <property type="term" value="C:extracellular space"/>
    <property type="evidence" value="ECO:0007669"/>
    <property type="project" value="TreeGrafter"/>
</dbReference>
<name>V5GJT1_IXORI</name>
<dbReference type="GO" id="GO:0031012">
    <property type="term" value="C:extracellular matrix"/>
    <property type="evidence" value="ECO:0007669"/>
    <property type="project" value="TreeGrafter"/>
</dbReference>
<evidence type="ECO:0000313" key="5">
    <source>
        <dbReference type="EMBL" id="JAB70515.1"/>
    </source>
</evidence>
<dbReference type="GO" id="GO:0042302">
    <property type="term" value="F:structural constituent of cuticle"/>
    <property type="evidence" value="ECO:0007669"/>
    <property type="project" value="UniProtKB-UniRule"/>
</dbReference>
<proteinExistence type="evidence at transcript level"/>
<keyword evidence="4" id="KW-0732">Signal</keyword>
<organism evidence="5">
    <name type="scientific">Ixodes ricinus</name>
    <name type="common">Common tick</name>
    <name type="synonym">Acarus ricinus</name>
    <dbReference type="NCBI Taxonomy" id="34613"/>
    <lineage>
        <taxon>Eukaryota</taxon>
        <taxon>Metazoa</taxon>
        <taxon>Ecdysozoa</taxon>
        <taxon>Arthropoda</taxon>
        <taxon>Chelicerata</taxon>
        <taxon>Arachnida</taxon>
        <taxon>Acari</taxon>
        <taxon>Parasitiformes</taxon>
        <taxon>Ixodida</taxon>
        <taxon>Ixodoidea</taxon>
        <taxon>Ixodidae</taxon>
        <taxon>Ixodinae</taxon>
        <taxon>Ixodes</taxon>
    </lineage>
</organism>
<dbReference type="AlphaFoldDB" id="V5GJT1"/>
<dbReference type="PROSITE" id="PS51155">
    <property type="entry name" value="CHIT_BIND_RR_2"/>
    <property type="match status" value="1"/>
</dbReference>
<dbReference type="InterPro" id="IPR000618">
    <property type="entry name" value="Insect_cuticle"/>
</dbReference>
<evidence type="ECO:0000256" key="2">
    <source>
        <dbReference type="PROSITE-ProRule" id="PRU00497"/>
    </source>
</evidence>
<feature type="compositionally biased region" description="Polar residues" evidence="3">
    <location>
        <begin position="25"/>
        <end position="35"/>
    </location>
</feature>
<sequence>MLKITIFLVGLAFSHAVHSDVFQFSETQQRQSRQRAPTDDHRPGTPYRFVYGSSSKDGTHGREEMSDEDGTVRGSYRISLADGRMRVVKYIADKNGFRAGIATNEQGTESASSSGVVIHSEALPGADAARAAEKSRLASMAASNRKQSVFFDN</sequence>